<evidence type="ECO:0000256" key="1">
    <source>
        <dbReference type="SAM" id="Phobius"/>
    </source>
</evidence>
<accession>A0ABU1LYJ6</accession>
<proteinExistence type="predicted"/>
<evidence type="ECO:0000313" key="2">
    <source>
        <dbReference type="EMBL" id="MDR6411822.1"/>
    </source>
</evidence>
<sequence length="188" mass="19155">MTNFASAESNIDWKLSTIHDFPFSFSSEVEMKKVIVAAALSVVAASALAAFFFSADASVGSNGALTVAFDERGLGNADVSYTLTASGTAVYACINGGGNHPQSTNKVGPSPISASLTNVKVKNGRVVSSITVEPPGPGSFSCPSGQSSVLACVSYTDVLLTDTTNNLEVVPTGTTSRTFISAKGISCA</sequence>
<reference evidence="2 3" key="1">
    <citation type="submission" date="2023-07" db="EMBL/GenBank/DDBJ databases">
        <title>Sorghum-associated microbial communities from plants grown in Nebraska, USA.</title>
        <authorList>
            <person name="Schachtman D."/>
        </authorList>
    </citation>
    <scope>NUCLEOTIDE SEQUENCE [LARGE SCALE GENOMIC DNA]</scope>
    <source>
        <strain evidence="2 3">DS1316</strain>
    </source>
</reference>
<keyword evidence="1" id="KW-0472">Membrane</keyword>
<dbReference type="Proteomes" id="UP001264340">
    <property type="component" value="Unassembled WGS sequence"/>
</dbReference>
<keyword evidence="3" id="KW-1185">Reference proteome</keyword>
<name>A0ABU1LYJ6_9BURK</name>
<keyword evidence="1" id="KW-0812">Transmembrane</keyword>
<feature type="transmembrane region" description="Helical" evidence="1">
    <location>
        <begin position="34"/>
        <end position="53"/>
    </location>
</feature>
<keyword evidence="1" id="KW-1133">Transmembrane helix</keyword>
<evidence type="ECO:0008006" key="4">
    <source>
        <dbReference type="Google" id="ProtNLM"/>
    </source>
</evidence>
<comment type="caution">
    <text evidence="2">The sequence shown here is derived from an EMBL/GenBank/DDBJ whole genome shotgun (WGS) entry which is preliminary data.</text>
</comment>
<dbReference type="RefSeq" id="WP_152035372.1">
    <property type="nucleotide sequence ID" value="NZ_CAXURG020000002.1"/>
</dbReference>
<organism evidence="2 3">
    <name type="scientific">Paraburkholderia terricola</name>
    <dbReference type="NCBI Taxonomy" id="169427"/>
    <lineage>
        <taxon>Bacteria</taxon>
        <taxon>Pseudomonadati</taxon>
        <taxon>Pseudomonadota</taxon>
        <taxon>Betaproteobacteria</taxon>
        <taxon>Burkholderiales</taxon>
        <taxon>Burkholderiaceae</taxon>
        <taxon>Paraburkholderia</taxon>
    </lineage>
</organism>
<dbReference type="EMBL" id="JAVDRP010000013">
    <property type="protein sequence ID" value="MDR6411822.1"/>
    <property type="molecule type" value="Genomic_DNA"/>
</dbReference>
<evidence type="ECO:0000313" key="3">
    <source>
        <dbReference type="Proteomes" id="UP001264340"/>
    </source>
</evidence>
<dbReference type="GeneID" id="301982802"/>
<protein>
    <recommendedName>
        <fullName evidence="4">PilS N terminal</fullName>
    </recommendedName>
</protein>
<gene>
    <name evidence="2" type="ORF">J2804_005256</name>
</gene>